<dbReference type="InterPro" id="IPR036013">
    <property type="entry name" value="Band_7/SPFH_dom_sf"/>
</dbReference>
<evidence type="ECO:0000256" key="2">
    <source>
        <dbReference type="SAM" id="MobiDB-lite"/>
    </source>
</evidence>
<comment type="caution">
    <text evidence="4">The sequence shown here is derived from an EMBL/GenBank/DDBJ whole genome shotgun (WGS) entry which is preliminary data.</text>
</comment>
<accession>A0ABP6E1A6</accession>
<dbReference type="Gene3D" id="3.30.479.30">
    <property type="entry name" value="Band 7 domain"/>
    <property type="match status" value="1"/>
</dbReference>
<dbReference type="PANTHER" id="PTHR10264">
    <property type="entry name" value="BAND 7 PROTEIN-RELATED"/>
    <property type="match status" value="1"/>
</dbReference>
<dbReference type="Proteomes" id="UP001500151">
    <property type="component" value="Unassembled WGS sequence"/>
</dbReference>
<protein>
    <recommendedName>
        <fullName evidence="3">Band 7 domain-containing protein</fullName>
    </recommendedName>
</protein>
<dbReference type="EMBL" id="BAAASJ010000113">
    <property type="protein sequence ID" value="GAA2656441.1"/>
    <property type="molecule type" value="Genomic_DNA"/>
</dbReference>
<feature type="region of interest" description="Disordered" evidence="2">
    <location>
        <begin position="252"/>
        <end position="333"/>
    </location>
</feature>
<evidence type="ECO:0000259" key="3">
    <source>
        <dbReference type="SMART" id="SM00244"/>
    </source>
</evidence>
<evidence type="ECO:0000313" key="4">
    <source>
        <dbReference type="EMBL" id="GAA2656441.1"/>
    </source>
</evidence>
<dbReference type="PRINTS" id="PR00721">
    <property type="entry name" value="STOMATIN"/>
</dbReference>
<dbReference type="Pfam" id="PF01145">
    <property type="entry name" value="Band_7"/>
    <property type="match status" value="1"/>
</dbReference>
<dbReference type="SMART" id="SM00244">
    <property type="entry name" value="PHB"/>
    <property type="match status" value="1"/>
</dbReference>
<dbReference type="PANTHER" id="PTHR10264:SF19">
    <property type="entry name" value="AT06885P-RELATED"/>
    <property type="match status" value="1"/>
</dbReference>
<reference evidence="5" key="1">
    <citation type="journal article" date="2019" name="Int. J. Syst. Evol. Microbiol.">
        <title>The Global Catalogue of Microorganisms (GCM) 10K type strain sequencing project: providing services to taxonomists for standard genome sequencing and annotation.</title>
        <authorList>
            <consortium name="The Broad Institute Genomics Platform"/>
            <consortium name="The Broad Institute Genome Sequencing Center for Infectious Disease"/>
            <person name="Wu L."/>
            <person name="Ma J."/>
        </authorList>
    </citation>
    <scope>NUCLEOTIDE SEQUENCE [LARGE SCALE GENOMIC DNA]</scope>
    <source>
        <strain evidence="5">JCM 4524</strain>
    </source>
</reference>
<comment type="similarity">
    <text evidence="1">Belongs to the band 7/mec-2 family.</text>
</comment>
<evidence type="ECO:0000256" key="1">
    <source>
        <dbReference type="ARBA" id="ARBA00008164"/>
    </source>
</evidence>
<dbReference type="Gene3D" id="6.10.250.2090">
    <property type="match status" value="1"/>
</dbReference>
<feature type="domain" description="Band 7" evidence="3">
    <location>
        <begin position="20"/>
        <end position="179"/>
    </location>
</feature>
<name>A0ABP6E1A6_9ACTN</name>
<gene>
    <name evidence="4" type="ORF">GCM10010307_70040</name>
</gene>
<dbReference type="InterPro" id="IPR001972">
    <property type="entry name" value="Stomatin_HflK_fam"/>
</dbReference>
<feature type="compositionally biased region" description="Basic and acidic residues" evidence="2">
    <location>
        <begin position="297"/>
        <end position="316"/>
    </location>
</feature>
<feature type="compositionally biased region" description="Low complexity" evidence="2">
    <location>
        <begin position="322"/>
        <end position="333"/>
    </location>
</feature>
<dbReference type="CDD" id="cd08826">
    <property type="entry name" value="SPFH_eoslipins_u1"/>
    <property type="match status" value="1"/>
</dbReference>
<sequence length="333" mass="36309">MGVLITVLVVFAVAGLILLASLRNVQQYEKGVVFRFGRLLPDIRGPGLRIIRPIGDRMRKVSVQTEVLGIPPQGSITADNVTLTVDAVVYFRVIDPVKALVNVRNYPSAVSQIAQTSLRAVIGRADLDTLLSDRDHINAELKKVMDAPTEEPWGLRIERVEIKDIALPESMMRSMSKQAEAERERRARVIAADGEYQASQRLSDAAATMADTPGALQLRLLQTVVDVSAEKNSTLVMPFPVEMLRFFEHQSREADGESTHRSIPRPALPELTTPGPPTTPTFSLRGEPVGSLSGERAGSRGERIGKRAAVDREQRDNGPTPADSDSGASHAHS</sequence>
<evidence type="ECO:0000313" key="5">
    <source>
        <dbReference type="Proteomes" id="UP001500151"/>
    </source>
</evidence>
<dbReference type="RefSeq" id="WP_344395291.1">
    <property type="nucleotide sequence ID" value="NZ_BAAASJ010000113.1"/>
</dbReference>
<keyword evidence="5" id="KW-1185">Reference proteome</keyword>
<dbReference type="SUPFAM" id="SSF117892">
    <property type="entry name" value="Band 7/SPFH domain"/>
    <property type="match status" value="1"/>
</dbReference>
<proteinExistence type="inferred from homology"/>
<dbReference type="InterPro" id="IPR043202">
    <property type="entry name" value="Band-7_stomatin-like"/>
</dbReference>
<dbReference type="InterPro" id="IPR001107">
    <property type="entry name" value="Band_7"/>
</dbReference>
<organism evidence="4 5">
    <name type="scientific">Streptomyces vastus</name>
    <dbReference type="NCBI Taxonomy" id="285451"/>
    <lineage>
        <taxon>Bacteria</taxon>
        <taxon>Bacillati</taxon>
        <taxon>Actinomycetota</taxon>
        <taxon>Actinomycetes</taxon>
        <taxon>Kitasatosporales</taxon>
        <taxon>Streptomycetaceae</taxon>
        <taxon>Streptomyces</taxon>
    </lineage>
</organism>